<comment type="subunit">
    <text evidence="3">Constitutively interacts with CASP4; required for the localization of procaspase 4 to the ER.</text>
</comment>
<keyword evidence="9" id="KW-0325">Glycoprotein</keyword>
<dbReference type="EMBL" id="BSYO01000030">
    <property type="protein sequence ID" value="GMH26293.1"/>
    <property type="molecule type" value="Genomic_DNA"/>
</dbReference>
<keyword evidence="5" id="KW-0053">Apoptosis</keyword>
<keyword evidence="6" id="KW-0256">Endoplasmic reticulum</keyword>
<accession>A0AAD3Y248</accession>
<dbReference type="Pfam" id="PF10151">
    <property type="entry name" value="TMEM214"/>
    <property type="match status" value="1"/>
</dbReference>
<comment type="caution">
    <text evidence="12">The sequence shown here is derived from an EMBL/GenBank/DDBJ whole genome shotgun (WGS) entry which is preliminary data.</text>
</comment>
<evidence type="ECO:0000256" key="4">
    <source>
        <dbReference type="ARBA" id="ARBA00022692"/>
    </source>
</evidence>
<evidence type="ECO:0000313" key="12">
    <source>
        <dbReference type="EMBL" id="GMH26293.1"/>
    </source>
</evidence>
<evidence type="ECO:0000256" key="5">
    <source>
        <dbReference type="ARBA" id="ARBA00022703"/>
    </source>
</evidence>
<name>A0AAD3Y248_NEPGR</name>
<dbReference type="Proteomes" id="UP001279734">
    <property type="component" value="Unassembled WGS sequence"/>
</dbReference>
<evidence type="ECO:0000256" key="8">
    <source>
        <dbReference type="ARBA" id="ARBA00023136"/>
    </source>
</evidence>
<dbReference type="PANTHER" id="PTHR13448:SF0">
    <property type="entry name" value="TRANSMEMBRANE PROTEIN 214"/>
    <property type="match status" value="1"/>
</dbReference>
<protein>
    <recommendedName>
        <fullName evidence="14">Transmembrane protein</fullName>
    </recommendedName>
</protein>
<keyword evidence="7" id="KW-1133">Transmembrane helix</keyword>
<evidence type="ECO:0000256" key="6">
    <source>
        <dbReference type="ARBA" id="ARBA00022824"/>
    </source>
</evidence>
<evidence type="ECO:0000256" key="10">
    <source>
        <dbReference type="ARBA" id="ARBA00024938"/>
    </source>
</evidence>
<evidence type="ECO:0000313" key="13">
    <source>
        <dbReference type="Proteomes" id="UP001279734"/>
    </source>
</evidence>
<dbReference type="GO" id="GO:0005794">
    <property type="term" value="C:Golgi apparatus"/>
    <property type="evidence" value="ECO:0007669"/>
    <property type="project" value="TreeGrafter"/>
</dbReference>
<dbReference type="GO" id="GO:0005789">
    <property type="term" value="C:endoplasmic reticulum membrane"/>
    <property type="evidence" value="ECO:0007669"/>
    <property type="project" value="UniProtKB-SubCell"/>
</dbReference>
<comment type="similarity">
    <text evidence="2">Belongs to the TMEM214 family.</text>
</comment>
<organism evidence="12 13">
    <name type="scientific">Nepenthes gracilis</name>
    <name type="common">Slender pitcher plant</name>
    <dbReference type="NCBI Taxonomy" id="150966"/>
    <lineage>
        <taxon>Eukaryota</taxon>
        <taxon>Viridiplantae</taxon>
        <taxon>Streptophyta</taxon>
        <taxon>Embryophyta</taxon>
        <taxon>Tracheophyta</taxon>
        <taxon>Spermatophyta</taxon>
        <taxon>Magnoliopsida</taxon>
        <taxon>eudicotyledons</taxon>
        <taxon>Gunneridae</taxon>
        <taxon>Pentapetalae</taxon>
        <taxon>Caryophyllales</taxon>
        <taxon>Nepenthaceae</taxon>
        <taxon>Nepenthes</taxon>
    </lineage>
</organism>
<evidence type="ECO:0008006" key="14">
    <source>
        <dbReference type="Google" id="ProtNLM"/>
    </source>
</evidence>
<sequence length="588" mass="64507">MDEDAAIIETILREEGELNGGVLEDHDSGWKTVKYSKRQKKPNADYFRANVGSVVTIGNGADVFGSIEEQAEERRRRVIEAQRAALEAAGVNTGSGSKEYTGESFDDDSDVENAVQGATDGNAGSEAKKPKVKKPKKPKVTVSEAAAKIDAGDLAAFLISISTSYESQQDIQLMRFADYFGRAFASVSSSQFPWMKMLKESTVSKMIDMPLGHISEAVYKAVVDWLDQRSMEALGSFVFWSWDAILAELASHQGTVKSSKKVMPQATLKSQVPMFIVLAMTLRKKPDVLTNLLPILKEDPQYLGQDKLPVTVWVIAQASQGDMVVGLYVWVRVFLPMLSGKSCNPQVRDLILQLVERILSSPKSRQILLNGAVRKGERLVPPQALEVLIRLTFPSPSARIKATERFESIYPALKEVALAGSPGSKAIKLVSQQILTFAIKAAGIPELTKETSNLFIWCLTQNPGCYKLWDNLYLENIEASVAVLKILSDQYKEKSAIDSTLAGLRMALINFRKKNGAALASKEYAAHHSSFKEADKHCKAILKRLSRIGRCLQAMMVVSVAFAVGAVVLSHNIPSVDLKGLVEKLGVL</sequence>
<evidence type="ECO:0000256" key="7">
    <source>
        <dbReference type="ARBA" id="ARBA00022989"/>
    </source>
</evidence>
<feature type="region of interest" description="Disordered" evidence="11">
    <location>
        <begin position="90"/>
        <end position="137"/>
    </location>
</feature>
<evidence type="ECO:0000256" key="3">
    <source>
        <dbReference type="ARBA" id="ARBA00011720"/>
    </source>
</evidence>
<gene>
    <name evidence="12" type="ORF">Nepgr_028136</name>
</gene>
<dbReference type="PANTHER" id="PTHR13448">
    <property type="entry name" value="TRANSMEMBRANE PROTEIN 214"/>
    <property type="match status" value="1"/>
</dbReference>
<evidence type="ECO:0000256" key="2">
    <source>
        <dbReference type="ARBA" id="ARBA00007984"/>
    </source>
</evidence>
<proteinExistence type="inferred from homology"/>
<comment type="subcellular location">
    <subcellularLocation>
        <location evidence="1">Endoplasmic reticulum membrane</location>
        <topology evidence="1">Multi-pass membrane protein</topology>
    </subcellularLocation>
</comment>
<reference evidence="12" key="1">
    <citation type="submission" date="2023-05" db="EMBL/GenBank/DDBJ databases">
        <title>Nepenthes gracilis genome sequencing.</title>
        <authorList>
            <person name="Fukushima K."/>
        </authorList>
    </citation>
    <scope>NUCLEOTIDE SEQUENCE</scope>
    <source>
        <strain evidence="12">SING2019-196</strain>
    </source>
</reference>
<comment type="function">
    <text evidence="10">Critical mediator, in cooperation with CASP4, of endoplasmic reticulum-stress induced apoptosis. Required or the activation of CASP4 following endoplasmic reticulum stress.</text>
</comment>
<evidence type="ECO:0000256" key="9">
    <source>
        <dbReference type="ARBA" id="ARBA00023180"/>
    </source>
</evidence>
<keyword evidence="4" id="KW-0812">Transmembrane</keyword>
<keyword evidence="13" id="KW-1185">Reference proteome</keyword>
<dbReference type="AlphaFoldDB" id="A0AAD3Y248"/>
<dbReference type="InterPro" id="IPR019308">
    <property type="entry name" value="TMEM214"/>
</dbReference>
<keyword evidence="8" id="KW-0472">Membrane</keyword>
<evidence type="ECO:0000256" key="1">
    <source>
        <dbReference type="ARBA" id="ARBA00004477"/>
    </source>
</evidence>
<evidence type="ECO:0000256" key="11">
    <source>
        <dbReference type="SAM" id="MobiDB-lite"/>
    </source>
</evidence>